<sequence>MQDTDVSAHWFRGRLGISVSEGGKGPLTTTARRVMADTESLQIVIYTGYGTLPGLSAPASEVPAAQPESTASPPSCGIGWDWHKIYRFIPRFLLTIFAILLYILLAYPPGLPAPLHVSIYALGSRLFFGFWVAFVTRLYEDPDTEGLHIRVIAMYAIPLFALFPILAAREASLIPAAIACGAVASNFLAFLVAMVLGGGRGRKWVLGHLQQIVCLFPVSWSRTRTNPTPVVVTGKDVEAGRYSSSLPTSYTVISHKSVA</sequence>
<keyword evidence="1" id="KW-1133">Transmembrane helix</keyword>
<comment type="caution">
    <text evidence="2">The sequence shown here is derived from an EMBL/GenBank/DDBJ whole genome shotgun (WGS) entry which is preliminary data.</text>
</comment>
<keyword evidence="1" id="KW-0472">Membrane</keyword>
<evidence type="ECO:0000313" key="2">
    <source>
        <dbReference type="EMBL" id="KAF7307549.1"/>
    </source>
</evidence>
<gene>
    <name evidence="2" type="ORF">MIND_00549700</name>
</gene>
<feature type="transmembrane region" description="Helical" evidence="1">
    <location>
        <begin position="147"/>
        <end position="167"/>
    </location>
</feature>
<dbReference type="Proteomes" id="UP000636479">
    <property type="component" value="Unassembled WGS sequence"/>
</dbReference>
<evidence type="ECO:0000313" key="3">
    <source>
        <dbReference type="Proteomes" id="UP000636479"/>
    </source>
</evidence>
<organism evidence="2 3">
    <name type="scientific">Mycena indigotica</name>
    <dbReference type="NCBI Taxonomy" id="2126181"/>
    <lineage>
        <taxon>Eukaryota</taxon>
        <taxon>Fungi</taxon>
        <taxon>Dikarya</taxon>
        <taxon>Basidiomycota</taxon>
        <taxon>Agaricomycotina</taxon>
        <taxon>Agaricomycetes</taxon>
        <taxon>Agaricomycetidae</taxon>
        <taxon>Agaricales</taxon>
        <taxon>Marasmiineae</taxon>
        <taxon>Mycenaceae</taxon>
        <taxon>Mycena</taxon>
    </lineage>
</organism>
<protein>
    <submittedName>
        <fullName evidence="2">Uncharacterized protein</fullName>
    </submittedName>
</protein>
<feature type="transmembrane region" description="Helical" evidence="1">
    <location>
        <begin position="113"/>
        <end position="135"/>
    </location>
</feature>
<proteinExistence type="predicted"/>
<feature type="transmembrane region" description="Helical" evidence="1">
    <location>
        <begin position="88"/>
        <end position="107"/>
    </location>
</feature>
<keyword evidence="1" id="KW-0812">Transmembrane</keyword>
<dbReference type="GeneID" id="59344792"/>
<accession>A0A8H6SY87</accession>
<reference evidence="2" key="1">
    <citation type="submission" date="2020-05" db="EMBL/GenBank/DDBJ databases">
        <title>Mycena genomes resolve the evolution of fungal bioluminescence.</title>
        <authorList>
            <person name="Tsai I.J."/>
        </authorList>
    </citation>
    <scope>NUCLEOTIDE SEQUENCE</scope>
    <source>
        <strain evidence="2">171206Taipei</strain>
    </source>
</reference>
<dbReference type="EMBL" id="JACAZF010000004">
    <property type="protein sequence ID" value="KAF7307549.1"/>
    <property type="molecule type" value="Genomic_DNA"/>
</dbReference>
<feature type="transmembrane region" description="Helical" evidence="1">
    <location>
        <begin position="173"/>
        <end position="196"/>
    </location>
</feature>
<name>A0A8H6SY87_9AGAR</name>
<keyword evidence="3" id="KW-1185">Reference proteome</keyword>
<dbReference type="RefSeq" id="XP_037222568.1">
    <property type="nucleotide sequence ID" value="XM_037362276.1"/>
</dbReference>
<evidence type="ECO:0000256" key="1">
    <source>
        <dbReference type="SAM" id="Phobius"/>
    </source>
</evidence>
<dbReference type="AlphaFoldDB" id="A0A8H6SY87"/>